<feature type="compositionally biased region" description="Polar residues" evidence="2">
    <location>
        <begin position="765"/>
        <end position="787"/>
    </location>
</feature>
<dbReference type="STRING" id="1160509.A0A3N4HV19"/>
<evidence type="ECO:0000313" key="4">
    <source>
        <dbReference type="Proteomes" id="UP000275078"/>
    </source>
</evidence>
<feature type="coiled-coil region" evidence="1">
    <location>
        <begin position="881"/>
        <end position="908"/>
    </location>
</feature>
<feature type="region of interest" description="Disordered" evidence="2">
    <location>
        <begin position="945"/>
        <end position="998"/>
    </location>
</feature>
<feature type="compositionally biased region" description="Polar residues" evidence="2">
    <location>
        <begin position="601"/>
        <end position="619"/>
    </location>
</feature>
<feature type="compositionally biased region" description="Acidic residues" evidence="2">
    <location>
        <begin position="158"/>
        <end position="170"/>
    </location>
</feature>
<feature type="region of interest" description="Disordered" evidence="2">
    <location>
        <begin position="112"/>
        <end position="211"/>
    </location>
</feature>
<dbReference type="EMBL" id="ML119723">
    <property type="protein sequence ID" value="RPA77635.1"/>
    <property type="molecule type" value="Genomic_DNA"/>
</dbReference>
<feature type="region of interest" description="Disordered" evidence="2">
    <location>
        <begin position="710"/>
        <end position="739"/>
    </location>
</feature>
<name>A0A3N4HV19_ASCIM</name>
<sequence length="998" mass="110958">MSTTETPKSKPYNVRRSLAAAKTKEALLNSIHQVDPNYSLPGVYLNPSPLHPERNVNALYRWQFSKDYQLPKRADGGWKSMFEFGIEDYENMVIALKDGSMRAVKWVRTPVGRGTNLESDAPGNDGNNAEKGVFNGNQSTSNNNDGEADRATRSGTEEFSDLTDLDELSDCELGSSDESNDEEGLDGIEDENEDDDAEDDEDAEDGNEEEYMCSASWAGGVQLGGRDRTKSRCFRRARFNETRQILYDHLCKTLPSLASSITIDDALIRFHPSTKPKYKWELVAERYQLPTYPKAGYTDTALRKKTLLGFSSKDHLEIREAIKQGWMKAVALSDGENDVVTTSNRNLHRTGASFKHDDDDDDSGSLEEKREAGRSNSDGKSTMKEHNSSASHRSSAICSKDARLAEQRERTRKSKEALLKHIRMTLPEIASAFKSINSVYIKDHHRAGHKVRPYDWELSEEYSFPVRLRGGQKNCIQLKSLLEWKPEDHDRMKRALDKGWLKAVLSNSAIESGSRTLEMLGVTEAHEGEIMDTIEVEEARDFGTAAGAHRHDMPSPRAVTVTGQIPYRNHRSLSKPATVVSSITPVSGGKGGATGRELQISDGNQDNASANATPYQNSSRDLENGLNLERDRNCTEQDEDISGSAAPAMTVEGQKTGPYGLIGNFQSALPQYQMPIQFSPSHSPFLAFTETNEAISQGHRADIRAVAGSDVQPGAGSVTQTLSPNPPTTHSTSSVQTEEPECPSVANTTTQIPTPSQREFVNISTQTSKPATSPIIDTSTQTHISPDTTTTATQTPAPVERIFQHIFTQTPTPILPTTTETSTQTAKPISPQLFDISTQTPTPVLKDFSHISTQTTPTPRPVCNEAATQTLLIPDLSKDIISKLEKKLYKAQRRIKKRESKVSELEKKVKKEGSTVKREGKERKKLVDLWAQERQYLMSMLEAKEEERKRLSEEKQVLIEERRQGVKRERELKDERDGWKKRAKKAEGKKGGSTTGRA</sequence>
<keyword evidence="1" id="KW-0175">Coiled coil</keyword>
<evidence type="ECO:0000256" key="1">
    <source>
        <dbReference type="SAM" id="Coils"/>
    </source>
</evidence>
<feature type="compositionally biased region" description="Basic and acidic residues" evidence="2">
    <location>
        <begin position="945"/>
        <end position="990"/>
    </location>
</feature>
<feature type="compositionally biased region" description="Basic and acidic residues" evidence="2">
    <location>
        <begin position="400"/>
        <end position="412"/>
    </location>
</feature>
<evidence type="ECO:0000313" key="3">
    <source>
        <dbReference type="EMBL" id="RPA77635.1"/>
    </source>
</evidence>
<evidence type="ECO:0000256" key="2">
    <source>
        <dbReference type="SAM" id="MobiDB-lite"/>
    </source>
</evidence>
<feature type="compositionally biased region" description="Polar residues" evidence="2">
    <location>
        <begin position="135"/>
        <end position="145"/>
    </location>
</feature>
<dbReference type="Proteomes" id="UP000275078">
    <property type="component" value="Unassembled WGS sequence"/>
</dbReference>
<feature type="region of interest" description="Disordered" evidence="2">
    <location>
        <begin position="572"/>
        <end position="622"/>
    </location>
</feature>
<reference evidence="3 4" key="1">
    <citation type="journal article" date="2018" name="Nat. Ecol. Evol.">
        <title>Pezizomycetes genomes reveal the molecular basis of ectomycorrhizal truffle lifestyle.</title>
        <authorList>
            <person name="Murat C."/>
            <person name="Payen T."/>
            <person name="Noel B."/>
            <person name="Kuo A."/>
            <person name="Morin E."/>
            <person name="Chen J."/>
            <person name="Kohler A."/>
            <person name="Krizsan K."/>
            <person name="Balestrini R."/>
            <person name="Da Silva C."/>
            <person name="Montanini B."/>
            <person name="Hainaut M."/>
            <person name="Levati E."/>
            <person name="Barry K.W."/>
            <person name="Belfiori B."/>
            <person name="Cichocki N."/>
            <person name="Clum A."/>
            <person name="Dockter R.B."/>
            <person name="Fauchery L."/>
            <person name="Guy J."/>
            <person name="Iotti M."/>
            <person name="Le Tacon F."/>
            <person name="Lindquist E.A."/>
            <person name="Lipzen A."/>
            <person name="Malagnac F."/>
            <person name="Mello A."/>
            <person name="Molinier V."/>
            <person name="Miyauchi S."/>
            <person name="Poulain J."/>
            <person name="Riccioni C."/>
            <person name="Rubini A."/>
            <person name="Sitrit Y."/>
            <person name="Splivallo R."/>
            <person name="Traeger S."/>
            <person name="Wang M."/>
            <person name="Zifcakova L."/>
            <person name="Wipf D."/>
            <person name="Zambonelli A."/>
            <person name="Paolocci F."/>
            <person name="Nowrousian M."/>
            <person name="Ottonello S."/>
            <person name="Baldrian P."/>
            <person name="Spatafora J.W."/>
            <person name="Henrissat B."/>
            <person name="Nagy L.G."/>
            <person name="Aury J.M."/>
            <person name="Wincker P."/>
            <person name="Grigoriev I.V."/>
            <person name="Bonfante P."/>
            <person name="Martin F.M."/>
        </authorList>
    </citation>
    <scope>NUCLEOTIDE SEQUENCE [LARGE SCALE GENOMIC DNA]</scope>
    <source>
        <strain evidence="3 4">RN42</strain>
    </source>
</reference>
<feature type="region of interest" description="Disordered" evidence="2">
    <location>
        <begin position="349"/>
        <end position="412"/>
    </location>
</feature>
<organism evidence="3 4">
    <name type="scientific">Ascobolus immersus RN42</name>
    <dbReference type="NCBI Taxonomy" id="1160509"/>
    <lineage>
        <taxon>Eukaryota</taxon>
        <taxon>Fungi</taxon>
        <taxon>Dikarya</taxon>
        <taxon>Ascomycota</taxon>
        <taxon>Pezizomycotina</taxon>
        <taxon>Pezizomycetes</taxon>
        <taxon>Pezizales</taxon>
        <taxon>Ascobolaceae</taxon>
        <taxon>Ascobolus</taxon>
    </lineage>
</organism>
<feature type="region of interest" description="Disordered" evidence="2">
    <location>
        <begin position="765"/>
        <end position="793"/>
    </location>
</feature>
<gene>
    <name evidence="3" type="ORF">BJ508DRAFT_330019</name>
</gene>
<accession>A0A3N4HV19</accession>
<feature type="compositionally biased region" description="Acidic residues" evidence="2">
    <location>
        <begin position="178"/>
        <end position="211"/>
    </location>
</feature>
<feature type="compositionally biased region" description="Low complexity" evidence="2">
    <location>
        <begin position="388"/>
        <end position="399"/>
    </location>
</feature>
<dbReference type="AlphaFoldDB" id="A0A3N4HV19"/>
<feature type="compositionally biased region" description="Basic and acidic residues" evidence="2">
    <location>
        <begin position="147"/>
        <end position="156"/>
    </location>
</feature>
<keyword evidence="4" id="KW-1185">Reference proteome</keyword>
<protein>
    <submittedName>
        <fullName evidence="3">Uncharacterized protein</fullName>
    </submittedName>
</protein>
<proteinExistence type="predicted"/>